<evidence type="ECO:0000313" key="2">
    <source>
        <dbReference type="EMBL" id="MCT7944748.1"/>
    </source>
</evidence>
<dbReference type="AlphaFoldDB" id="A0A9X3AZF8"/>
<dbReference type="Pfam" id="PF00756">
    <property type="entry name" value="Esterase"/>
    <property type="match status" value="1"/>
</dbReference>
<keyword evidence="3" id="KW-1185">Reference proteome</keyword>
<sequence length="385" mass="43081">MRTLLILLMIYCFAFFSVSANADNTFPAQPQMLKVSSSLLTEPADFKVTLPASYQSKADKRYVVLVDLHPRSHGYLAGMEDWMSHNGGWPWLETIIVTAPDGHAGLGELKTLAIKQQENQQFLDFMEQVLLPAIDKQYRTNGFRILNGFTGNATFSLYTLLNRPSLFNAYIAASPVLDDNYAFVMADAAKKLAGMKGKPRFLFMSTSDSDFEQNQLADFGKLEAIIKANATDSLDYRIKRFDGTYYMTQPILATAYGIEAIFNDVHQVLKPDSTISRQGVAAILAHYKTLSNDKYGFDVPATDSLIALARSFETTDPAKAIDIYLQTLKAIPTAFEASHALASVYASQGQRTEAIKYEKQALELTDHPFFQDKYRKQLAEYQADK</sequence>
<protein>
    <submittedName>
        <fullName evidence="2">Alpha/beta hydrolase-fold protein</fullName>
    </submittedName>
</protein>
<accession>A0A9X3AZF8</accession>
<evidence type="ECO:0000256" key="1">
    <source>
        <dbReference type="SAM" id="SignalP"/>
    </source>
</evidence>
<comment type="caution">
    <text evidence="2">The sequence shown here is derived from an EMBL/GenBank/DDBJ whole genome shotgun (WGS) entry which is preliminary data.</text>
</comment>
<dbReference type="Pfam" id="PF13176">
    <property type="entry name" value="TPR_7"/>
    <property type="match status" value="1"/>
</dbReference>
<keyword evidence="2" id="KW-0378">Hydrolase</keyword>
<proteinExistence type="predicted"/>
<dbReference type="SUPFAM" id="SSF48452">
    <property type="entry name" value="TPR-like"/>
    <property type="match status" value="1"/>
</dbReference>
<evidence type="ECO:0000313" key="3">
    <source>
        <dbReference type="Proteomes" id="UP001155604"/>
    </source>
</evidence>
<reference evidence="2" key="1">
    <citation type="journal article" date="2023" name="Int. J. Syst. Evol. Microbiol.">
        <title>&lt;i&gt;Shewanella septentrionalis&lt;/i&gt; sp. nov. and &lt;i&gt;Shewanella holmiensis&lt;/i&gt; sp. nov., isolated from Baltic Sea water and sediments.</title>
        <authorList>
            <person name="Martin-Rodriguez A.J."/>
            <person name="Thorell K."/>
            <person name="Joffre E."/>
            <person name="Jensie-Markopoulos S."/>
            <person name="Moore E.R.B."/>
            <person name="Sjoling A."/>
        </authorList>
    </citation>
    <scope>NUCLEOTIDE SEQUENCE</scope>
    <source>
        <strain evidence="2">SP1W3</strain>
    </source>
</reference>
<dbReference type="InterPro" id="IPR011990">
    <property type="entry name" value="TPR-like_helical_dom_sf"/>
</dbReference>
<dbReference type="InterPro" id="IPR019734">
    <property type="entry name" value="TPR_rpt"/>
</dbReference>
<dbReference type="InterPro" id="IPR000801">
    <property type="entry name" value="Esterase-like"/>
</dbReference>
<dbReference type="GO" id="GO:0016787">
    <property type="term" value="F:hydrolase activity"/>
    <property type="evidence" value="ECO:0007669"/>
    <property type="project" value="UniProtKB-KW"/>
</dbReference>
<gene>
    <name evidence="2" type="ORF">NE536_05150</name>
</gene>
<dbReference type="RefSeq" id="WP_261272003.1">
    <property type="nucleotide sequence ID" value="NZ_JAMTCC010000006.1"/>
</dbReference>
<dbReference type="Gene3D" id="3.40.50.1820">
    <property type="entry name" value="alpha/beta hydrolase"/>
    <property type="match status" value="1"/>
</dbReference>
<name>A0A9X3AZF8_9GAMM</name>
<dbReference type="Gene3D" id="1.25.40.10">
    <property type="entry name" value="Tetratricopeptide repeat domain"/>
    <property type="match status" value="1"/>
</dbReference>
<feature type="signal peptide" evidence="1">
    <location>
        <begin position="1"/>
        <end position="22"/>
    </location>
</feature>
<dbReference type="EMBL" id="JAMTCC010000006">
    <property type="protein sequence ID" value="MCT7944748.1"/>
    <property type="molecule type" value="Genomic_DNA"/>
</dbReference>
<dbReference type="Proteomes" id="UP001155604">
    <property type="component" value="Unassembled WGS sequence"/>
</dbReference>
<dbReference type="InterPro" id="IPR029058">
    <property type="entry name" value="AB_hydrolase_fold"/>
</dbReference>
<organism evidence="2 3">
    <name type="scientific">Shewanella septentrionalis</name>
    <dbReference type="NCBI Taxonomy" id="2952223"/>
    <lineage>
        <taxon>Bacteria</taxon>
        <taxon>Pseudomonadati</taxon>
        <taxon>Pseudomonadota</taxon>
        <taxon>Gammaproteobacteria</taxon>
        <taxon>Alteromonadales</taxon>
        <taxon>Shewanellaceae</taxon>
        <taxon>Shewanella</taxon>
    </lineage>
</organism>
<feature type="chain" id="PRO_5040723284" evidence="1">
    <location>
        <begin position="23"/>
        <end position="385"/>
    </location>
</feature>
<keyword evidence="1" id="KW-0732">Signal</keyword>
<dbReference type="SUPFAM" id="SSF53474">
    <property type="entry name" value="alpha/beta-Hydrolases"/>
    <property type="match status" value="1"/>
</dbReference>